<dbReference type="PANTHER" id="PTHR47959:SF1">
    <property type="entry name" value="ATP-DEPENDENT RNA HELICASE DBPA"/>
    <property type="match status" value="1"/>
</dbReference>
<dbReference type="CDD" id="cd12501">
    <property type="entry name" value="RRM_EcDbpA_like"/>
    <property type="match status" value="1"/>
</dbReference>
<dbReference type="Gene3D" id="3.40.50.300">
    <property type="entry name" value="P-loop containing nucleotide triphosphate hydrolases"/>
    <property type="match status" value="2"/>
</dbReference>
<evidence type="ECO:0000259" key="10">
    <source>
        <dbReference type="PROSITE" id="PS51194"/>
    </source>
</evidence>
<dbReference type="Pfam" id="PF00271">
    <property type="entry name" value="Helicase_C"/>
    <property type="match status" value="1"/>
</dbReference>
<evidence type="ECO:0000256" key="7">
    <source>
        <dbReference type="RuleBase" id="RU000492"/>
    </source>
</evidence>
<accession>A0ABS9P733</accession>
<evidence type="ECO:0000256" key="6">
    <source>
        <dbReference type="PROSITE-ProRule" id="PRU00552"/>
    </source>
</evidence>
<keyword evidence="2 7" id="KW-0378">Hydrolase</keyword>
<evidence type="ECO:0000259" key="11">
    <source>
        <dbReference type="PROSITE" id="PS51195"/>
    </source>
</evidence>
<gene>
    <name evidence="12" type="primary">dbpA</name>
    <name evidence="12" type="ORF">HOP52_07355</name>
</gene>
<dbReference type="InterPro" id="IPR044742">
    <property type="entry name" value="DEAD/DEAH_RhlB"/>
</dbReference>
<keyword evidence="3 7" id="KW-0347">Helicase</keyword>
<dbReference type="InterPro" id="IPR014001">
    <property type="entry name" value="Helicase_ATP-bd"/>
</dbReference>
<sequence length="495" mass="52751">MPPGFRRRPLSTPTRSTRPLPPCLQDVPLSDPFPDAAFASLPLAPELLDNLASLGFDAMTPIQAESLPPILAGRDVIARAKTGSGKTAAFGLGLLSRLTLASFAVQGLVLCPTRELADQVAGELRRLARGLPNVKVLTLCGGAPFGPQLSSLAHGAHLVVGTPGRIEEHLRKGSLTLDGLETLVLDEADRMLDMGFQASLEAIVAQTPARRQTLLFSATFSDAVRPVAAALMRDPLTVEVAESHDARSIHERVYRVADGDEARLEGLCRLLLHFRPASSVVFCNTKRETDEVAQALEAAGFSALALHGDLEQADRDRLLVLFANRSASILVATDVAARGLDIAELDAVFNYHIARDLEVHVHRVGRTGRAGSAGIACTLVGEGEAYRLARLSDFLGEPLEEATLPPRSVLAREPLVPPMATLQIGGGKKQKVRPGDILGALTGEAGLAGDQVGKIKVLANSAYVAVQREVAAQALERLIDGRIKGRSFRARRVSQ</sequence>
<comment type="caution">
    <text evidence="12">The sequence shown here is derived from an EMBL/GenBank/DDBJ whole genome shotgun (WGS) entry which is preliminary data.</text>
</comment>
<dbReference type="PANTHER" id="PTHR47959">
    <property type="entry name" value="ATP-DEPENDENT RNA HELICASE RHLE-RELATED"/>
    <property type="match status" value="1"/>
</dbReference>
<dbReference type="CDD" id="cd00268">
    <property type="entry name" value="DEADc"/>
    <property type="match status" value="1"/>
</dbReference>
<dbReference type="SMART" id="SM00490">
    <property type="entry name" value="HELICc"/>
    <property type="match status" value="1"/>
</dbReference>
<evidence type="ECO:0000256" key="1">
    <source>
        <dbReference type="ARBA" id="ARBA00022741"/>
    </source>
</evidence>
<dbReference type="InterPro" id="IPR011545">
    <property type="entry name" value="DEAD/DEAH_box_helicase_dom"/>
</dbReference>
<dbReference type="InterPro" id="IPR014014">
    <property type="entry name" value="RNA_helicase_DEAD_Q_motif"/>
</dbReference>
<evidence type="ECO:0000256" key="8">
    <source>
        <dbReference type="SAM" id="MobiDB-lite"/>
    </source>
</evidence>
<feature type="domain" description="DEAD-box RNA helicase Q" evidence="11">
    <location>
        <begin position="36"/>
        <end position="64"/>
    </location>
</feature>
<keyword evidence="1 7" id="KW-0547">Nucleotide-binding</keyword>
<dbReference type="SUPFAM" id="SSF52540">
    <property type="entry name" value="P-loop containing nucleoside triphosphate hydrolases"/>
    <property type="match status" value="2"/>
</dbReference>
<dbReference type="EMBL" id="JABFUC010000005">
    <property type="protein sequence ID" value="MCG6657578.1"/>
    <property type="molecule type" value="Genomic_DNA"/>
</dbReference>
<dbReference type="Pfam" id="PF00270">
    <property type="entry name" value="DEAD"/>
    <property type="match status" value="1"/>
</dbReference>
<evidence type="ECO:0000256" key="4">
    <source>
        <dbReference type="ARBA" id="ARBA00022840"/>
    </source>
</evidence>
<dbReference type="PROSITE" id="PS51195">
    <property type="entry name" value="Q_MOTIF"/>
    <property type="match status" value="1"/>
</dbReference>
<dbReference type="SMART" id="SM00487">
    <property type="entry name" value="DEXDc"/>
    <property type="match status" value="1"/>
</dbReference>
<dbReference type="PROSITE" id="PS51194">
    <property type="entry name" value="HELICASE_CTER"/>
    <property type="match status" value="1"/>
</dbReference>
<name>A0ABS9P733_9GAMM</name>
<protein>
    <submittedName>
        <fullName evidence="12">ATP-dependent RNA helicase DbpA</fullName>
        <ecNumber evidence="12">3.6.4.13</ecNumber>
    </submittedName>
</protein>
<evidence type="ECO:0000256" key="2">
    <source>
        <dbReference type="ARBA" id="ARBA00022801"/>
    </source>
</evidence>
<dbReference type="CDD" id="cd18787">
    <property type="entry name" value="SF2_C_DEAD"/>
    <property type="match status" value="1"/>
</dbReference>
<dbReference type="PROSITE" id="PS00039">
    <property type="entry name" value="DEAD_ATP_HELICASE"/>
    <property type="match status" value="1"/>
</dbReference>
<feature type="short sequence motif" description="Q motif" evidence="6">
    <location>
        <begin position="36"/>
        <end position="64"/>
    </location>
</feature>
<dbReference type="InterPro" id="IPR012677">
    <property type="entry name" value="Nucleotide-bd_a/b_plait_sf"/>
</dbReference>
<dbReference type="InterPro" id="IPR027417">
    <property type="entry name" value="P-loop_NTPase"/>
</dbReference>
<dbReference type="Pfam" id="PF03880">
    <property type="entry name" value="DbpA"/>
    <property type="match status" value="1"/>
</dbReference>
<dbReference type="GO" id="GO:0016787">
    <property type="term" value="F:hydrolase activity"/>
    <property type="evidence" value="ECO:0007669"/>
    <property type="project" value="UniProtKB-KW"/>
</dbReference>
<dbReference type="InterPro" id="IPR000629">
    <property type="entry name" value="RNA-helicase_DEAD-box_CS"/>
</dbReference>
<dbReference type="EC" id="3.6.4.13" evidence="12"/>
<reference evidence="12 13" key="1">
    <citation type="submission" date="2020-05" db="EMBL/GenBank/DDBJ databases">
        <title>Comparative genomic analysis of denitrifying bacteria from Halomonas genus.</title>
        <authorList>
            <person name="Wang L."/>
            <person name="Shao Z."/>
        </authorList>
    </citation>
    <scope>NUCLEOTIDE SEQUENCE [LARGE SCALE GENOMIC DNA]</scope>
    <source>
        <strain evidence="12 13">A4</strain>
    </source>
</reference>
<dbReference type="GO" id="GO:0003724">
    <property type="term" value="F:RNA helicase activity"/>
    <property type="evidence" value="ECO:0007669"/>
    <property type="project" value="UniProtKB-EC"/>
</dbReference>
<feature type="domain" description="Helicase ATP-binding" evidence="9">
    <location>
        <begin position="67"/>
        <end position="238"/>
    </location>
</feature>
<evidence type="ECO:0000259" key="9">
    <source>
        <dbReference type="PROSITE" id="PS51192"/>
    </source>
</evidence>
<keyword evidence="13" id="KW-1185">Reference proteome</keyword>
<keyword evidence="4 7" id="KW-0067">ATP-binding</keyword>
<dbReference type="NCBIfam" id="NF008744">
    <property type="entry name" value="PRK11776.1"/>
    <property type="match status" value="1"/>
</dbReference>
<evidence type="ECO:0000256" key="3">
    <source>
        <dbReference type="ARBA" id="ARBA00022806"/>
    </source>
</evidence>
<evidence type="ECO:0000256" key="5">
    <source>
        <dbReference type="ARBA" id="ARBA00038437"/>
    </source>
</evidence>
<dbReference type="InterPro" id="IPR050079">
    <property type="entry name" value="DEAD_box_RNA_helicase"/>
</dbReference>
<dbReference type="Proteomes" id="UP000814385">
    <property type="component" value="Unassembled WGS sequence"/>
</dbReference>
<dbReference type="InterPro" id="IPR005580">
    <property type="entry name" value="DbpA/CsdA_RNA-bd_dom"/>
</dbReference>
<dbReference type="InterPro" id="IPR001650">
    <property type="entry name" value="Helicase_C-like"/>
</dbReference>
<dbReference type="PROSITE" id="PS51192">
    <property type="entry name" value="HELICASE_ATP_BIND_1"/>
    <property type="match status" value="1"/>
</dbReference>
<evidence type="ECO:0000313" key="13">
    <source>
        <dbReference type="Proteomes" id="UP000814385"/>
    </source>
</evidence>
<comment type="similarity">
    <text evidence="5 7">Belongs to the DEAD box helicase family.</text>
</comment>
<evidence type="ECO:0000313" key="12">
    <source>
        <dbReference type="EMBL" id="MCG6657578.1"/>
    </source>
</evidence>
<proteinExistence type="inferred from homology"/>
<dbReference type="Gene3D" id="3.30.70.330">
    <property type="match status" value="1"/>
</dbReference>
<feature type="region of interest" description="Disordered" evidence="8">
    <location>
        <begin position="1"/>
        <end position="23"/>
    </location>
</feature>
<organism evidence="12 13">
    <name type="scientific">Billgrantia campisalis</name>
    <dbReference type="NCBI Taxonomy" id="74661"/>
    <lineage>
        <taxon>Bacteria</taxon>
        <taxon>Pseudomonadati</taxon>
        <taxon>Pseudomonadota</taxon>
        <taxon>Gammaproteobacteria</taxon>
        <taxon>Oceanospirillales</taxon>
        <taxon>Halomonadaceae</taxon>
        <taxon>Billgrantia</taxon>
    </lineage>
</organism>
<feature type="domain" description="Helicase C-terminal" evidence="10">
    <location>
        <begin position="266"/>
        <end position="410"/>
    </location>
</feature>